<evidence type="ECO:0000313" key="1">
    <source>
        <dbReference type="EMBL" id="PVY67700.1"/>
    </source>
</evidence>
<reference evidence="1 2" key="1">
    <citation type="submission" date="2018-04" db="EMBL/GenBank/DDBJ databases">
        <title>Genomic Encyclopedia of Type Strains, Phase IV (KMG-IV): sequencing the most valuable type-strain genomes for metagenomic binning, comparative biology and taxonomic classification.</title>
        <authorList>
            <person name="Goeker M."/>
        </authorList>
    </citation>
    <scope>NUCLEOTIDE SEQUENCE [LARGE SCALE GENOMIC DNA]</scope>
    <source>
        <strain evidence="1 2">DSM 10065</strain>
    </source>
</reference>
<organism evidence="1 2">
    <name type="scientific">Pusillimonas noertemannii</name>
    <dbReference type="NCBI Taxonomy" id="305977"/>
    <lineage>
        <taxon>Bacteria</taxon>
        <taxon>Pseudomonadati</taxon>
        <taxon>Pseudomonadota</taxon>
        <taxon>Betaproteobacteria</taxon>
        <taxon>Burkholderiales</taxon>
        <taxon>Alcaligenaceae</taxon>
        <taxon>Pusillimonas</taxon>
    </lineage>
</organism>
<dbReference type="Pfam" id="PF06078">
    <property type="entry name" value="DUF937"/>
    <property type="match status" value="1"/>
</dbReference>
<evidence type="ECO:0008006" key="3">
    <source>
        <dbReference type="Google" id="ProtNLM"/>
    </source>
</evidence>
<gene>
    <name evidence="1" type="ORF">C7440_0083</name>
</gene>
<name>A0A2U1CP83_9BURK</name>
<protein>
    <recommendedName>
        <fullName evidence="3">DUF937 domain-containing protein</fullName>
    </recommendedName>
</protein>
<proteinExistence type="predicted"/>
<dbReference type="OrthoDB" id="5526542at2"/>
<dbReference type="EMBL" id="QEKO01000001">
    <property type="protein sequence ID" value="PVY67700.1"/>
    <property type="molecule type" value="Genomic_DNA"/>
</dbReference>
<dbReference type="STRING" id="1231391.GCA_000308195_01700"/>
<dbReference type="AlphaFoldDB" id="A0A2U1CP83"/>
<keyword evidence="2" id="KW-1185">Reference proteome</keyword>
<evidence type="ECO:0000313" key="2">
    <source>
        <dbReference type="Proteomes" id="UP000246145"/>
    </source>
</evidence>
<comment type="caution">
    <text evidence="1">The sequence shown here is derived from an EMBL/GenBank/DDBJ whole genome shotgun (WGS) entry which is preliminary data.</text>
</comment>
<sequence length="197" mass="19414">MGVSDPIAQTPEFQAMAGRLGLSNEQAASAADALLPAIMGGFKNQMQGGAGAGGSLGAMLGMLGGSGLFGGAQEEQALDADRGNEVLGQIFGSKDVSRAVAQDASTRTGLDSSLLKQMLPILVSIVTAYMARQGQGGSNAAQAPSGGLGGMLGGLLGGGATQQQGSSPLSGLAAMLDSNGDGNALDDIMRMAGKTLR</sequence>
<dbReference type="RefSeq" id="WP_116517030.1">
    <property type="nucleotide sequence ID" value="NZ_JACCEX010000001.1"/>
</dbReference>
<dbReference type="InterPro" id="IPR009282">
    <property type="entry name" value="DUF937"/>
</dbReference>
<accession>A0A2U1CP83</accession>
<dbReference type="Proteomes" id="UP000246145">
    <property type="component" value="Unassembled WGS sequence"/>
</dbReference>